<dbReference type="EMBL" id="NDIQ01000001">
    <property type="protein sequence ID" value="PRT52914.1"/>
    <property type="molecule type" value="Genomic_DNA"/>
</dbReference>
<evidence type="ECO:0000313" key="5">
    <source>
        <dbReference type="Proteomes" id="UP000238350"/>
    </source>
</evidence>
<feature type="domain" description="DUF382" evidence="2">
    <location>
        <begin position="92"/>
        <end position="211"/>
    </location>
</feature>
<dbReference type="AlphaFoldDB" id="A0A2T0FD42"/>
<reference evidence="4 5" key="1">
    <citation type="submission" date="2017-04" db="EMBL/GenBank/DDBJ databases">
        <title>Genome sequencing of [Candida] sorbophila.</title>
        <authorList>
            <person name="Ahn J.O."/>
        </authorList>
    </citation>
    <scope>NUCLEOTIDE SEQUENCE [LARGE SCALE GENOMIC DNA]</scope>
    <source>
        <strain evidence="4 5">DS02</strain>
    </source>
</reference>
<evidence type="ECO:0000313" key="4">
    <source>
        <dbReference type="EMBL" id="PRT52914.1"/>
    </source>
</evidence>
<dbReference type="InterPro" id="IPR006568">
    <property type="entry name" value="PSP_pro-rich"/>
</dbReference>
<dbReference type="Proteomes" id="UP000238350">
    <property type="component" value="Unassembled WGS sequence"/>
</dbReference>
<dbReference type="OrthoDB" id="10260794at2759"/>
<keyword evidence="5" id="KW-1185">Reference proteome</keyword>
<evidence type="ECO:0000256" key="1">
    <source>
        <dbReference type="SAM" id="MobiDB-lite"/>
    </source>
</evidence>
<gene>
    <name evidence="4" type="ORF">B9G98_00534</name>
</gene>
<evidence type="ECO:0000259" key="3">
    <source>
        <dbReference type="Pfam" id="PF04046"/>
    </source>
</evidence>
<feature type="region of interest" description="Disordered" evidence="1">
    <location>
        <begin position="266"/>
        <end position="341"/>
    </location>
</feature>
<name>A0A2T0FD42_9ASCO</name>
<feature type="compositionally biased region" description="Acidic residues" evidence="1">
    <location>
        <begin position="268"/>
        <end position="287"/>
    </location>
</feature>
<dbReference type="InterPro" id="IPR052584">
    <property type="entry name" value="U2_snRNP_Complex_Component"/>
</dbReference>
<dbReference type="GeneID" id="36514283"/>
<feature type="compositionally biased region" description="Polar residues" evidence="1">
    <location>
        <begin position="312"/>
        <end position="329"/>
    </location>
</feature>
<organism evidence="4 5">
    <name type="scientific">Wickerhamiella sorbophila</name>
    <dbReference type="NCBI Taxonomy" id="45607"/>
    <lineage>
        <taxon>Eukaryota</taxon>
        <taxon>Fungi</taxon>
        <taxon>Dikarya</taxon>
        <taxon>Ascomycota</taxon>
        <taxon>Saccharomycotina</taxon>
        <taxon>Dipodascomycetes</taxon>
        <taxon>Dipodascales</taxon>
        <taxon>Trichomonascaceae</taxon>
        <taxon>Wickerhamiella</taxon>
    </lineage>
</organism>
<evidence type="ECO:0000259" key="2">
    <source>
        <dbReference type="Pfam" id="PF04037"/>
    </source>
</evidence>
<accession>A0A2T0FD42</accession>
<dbReference type="STRING" id="45607.A0A2T0FD42"/>
<dbReference type="GO" id="GO:0005634">
    <property type="term" value="C:nucleus"/>
    <property type="evidence" value="ECO:0007669"/>
    <property type="project" value="InterPro"/>
</dbReference>
<feature type="domain" description="PSP proline-rich" evidence="3">
    <location>
        <begin position="224"/>
        <end position="256"/>
    </location>
</feature>
<comment type="caution">
    <text evidence="4">The sequence shown here is derived from an EMBL/GenBank/DDBJ whole genome shotgun (WGS) entry which is preliminary data.</text>
</comment>
<dbReference type="Pfam" id="PF04046">
    <property type="entry name" value="PSP"/>
    <property type="match status" value="1"/>
</dbReference>
<dbReference type="Pfam" id="PF04037">
    <property type="entry name" value="DUF382"/>
    <property type="match status" value="1"/>
</dbReference>
<dbReference type="PANTHER" id="PTHR12785">
    <property type="entry name" value="SPLICING FACTOR 3B"/>
    <property type="match status" value="1"/>
</dbReference>
<dbReference type="RefSeq" id="XP_024662860.1">
    <property type="nucleotide sequence ID" value="XM_024807092.1"/>
</dbReference>
<protein>
    <submittedName>
        <fullName evidence="4">Uncharacterized protein</fullName>
    </submittedName>
</protein>
<dbReference type="InterPro" id="IPR007180">
    <property type="entry name" value="DUF382"/>
</dbReference>
<sequence>MPAKRRVRKKPQTIRAIAAQSKGTMLANEVEAVFEPLELGDNPEFQRIAARFTAQDKDQAPVKFEQETVEEVPSKKRRTKISLATLKEHTGRPELVQLWDADAKDPLFLIQLKSAPGVVQVPPTWQSSFFKSRFYRRPAYRLPQNISDTGIMDLRDVYEDEQETLTQKSRQRVQPKLGKLDVDFRKLHAAFFKFQQKPRLSSFGSVYDPSKQQAADVNFDQFTPGVLSDRLRGALGLGPHDEPPWAKTQEKIGLPTATKHEHWGEMNLDSESEQSESDLEPEQEEQPQPEPEKDDEPKYEPDSESEPELPTESASNRQLYVELQESSTEGALGPSKKYNLP</sequence>
<dbReference type="PANTHER" id="PTHR12785:SF6">
    <property type="entry name" value="SPLICING FACTOR 3B SUBUNIT 2"/>
    <property type="match status" value="1"/>
</dbReference>
<proteinExistence type="predicted"/>